<accession>A0A9P7BBS9</accession>
<dbReference type="OrthoDB" id="10261408at2759"/>
<dbReference type="AlphaFoldDB" id="A0A9P7BBS9"/>
<name>A0A9P7BBS9_MAUEX</name>
<sequence length="678" mass="79299">MDISGRKHSSNPKRRRRQFKSCLFCRQRKLKCDHNKPICQQCEKRDFKKCLYTESFNYDITADELFEKYPNVQLVEQVTKLQTKLEKENPTVDRDITKLKFCGKQYLDREQMQLYGYSAVKCMTNFEQNFLQKTYFDKRDSILEIYNEHKHSRVRNSKNGQYPLDGIYPIPDDTLANVCKDLPSYEQIELCLTDYFNSSLNDVLDVVDKTKIFDVFNDCFIVGPESEHKLLRNISAIIIPNDYNIFQVAIIIFIIAISPHTKYVSLSIHYFLSKIIEMPISTHNKYFEYCQFIILRCTCVSYDNTLNVFDKIYRKQLVEKLCHSCIDLGLTDVDMFYSNGSYSESELICIKKILYWTLLLDVHNALEFGASIQIPDECMDVNVVFDVNVAICGKVVNKRRNIIMKEFLRIMRSVLNQFNKKGGMPRCNISNQTGAIKNLIDTKLLPMKFYTDFDGAVMTDPLDLIVLGMLIEMLVTLNHAKKVYYHEFSSEIDKEIIKYSYLQILLNVRAIISGHKVDKFAYPDLSRNIEDETPHLHMSLRITQTCLENAVCHFYSSILNDFSSNTMAHDDNHHMTLIEINDCVIQIQNIFDTLFTDEKLMHRIRHSECFIILCILQNVSSKFWMEIMQVQQELYTDVDDVIKDSHTSYNTDGKTAFLQNLDAWDGDNIVTDVLHMFR</sequence>
<dbReference type="CDD" id="cd00067">
    <property type="entry name" value="GAL4"/>
    <property type="match status" value="1"/>
</dbReference>
<proteinExistence type="predicted"/>
<dbReference type="InterPro" id="IPR001138">
    <property type="entry name" value="Zn2Cys6_DnaBD"/>
</dbReference>
<dbReference type="EMBL" id="PUHR01000001">
    <property type="protein sequence ID" value="KAG0672659.1"/>
    <property type="molecule type" value="Genomic_DNA"/>
</dbReference>
<dbReference type="PROSITE" id="PS50048">
    <property type="entry name" value="ZN2_CY6_FUNGAL_2"/>
    <property type="match status" value="1"/>
</dbReference>
<dbReference type="GO" id="GO:0000981">
    <property type="term" value="F:DNA-binding transcription factor activity, RNA polymerase II-specific"/>
    <property type="evidence" value="ECO:0007669"/>
    <property type="project" value="InterPro"/>
</dbReference>
<dbReference type="SMART" id="SM00066">
    <property type="entry name" value="GAL4"/>
    <property type="match status" value="1"/>
</dbReference>
<dbReference type="PROSITE" id="PS00463">
    <property type="entry name" value="ZN2_CY6_FUNGAL_1"/>
    <property type="match status" value="1"/>
</dbReference>
<feature type="domain" description="Zn(2)-C6 fungal-type" evidence="1">
    <location>
        <begin position="21"/>
        <end position="52"/>
    </location>
</feature>
<comment type="caution">
    <text evidence="2">The sequence shown here is derived from an EMBL/GenBank/DDBJ whole genome shotgun (WGS) entry which is preliminary data.</text>
</comment>
<organism evidence="2 3">
    <name type="scientific">Maudiozyma exigua</name>
    <name type="common">Yeast</name>
    <name type="synonym">Kazachstania exigua</name>
    <dbReference type="NCBI Taxonomy" id="34358"/>
    <lineage>
        <taxon>Eukaryota</taxon>
        <taxon>Fungi</taxon>
        <taxon>Dikarya</taxon>
        <taxon>Ascomycota</taxon>
        <taxon>Saccharomycotina</taxon>
        <taxon>Saccharomycetes</taxon>
        <taxon>Saccharomycetales</taxon>
        <taxon>Saccharomycetaceae</taxon>
        <taxon>Maudiozyma</taxon>
    </lineage>
</organism>
<evidence type="ECO:0000313" key="3">
    <source>
        <dbReference type="Proteomes" id="UP000750334"/>
    </source>
</evidence>
<evidence type="ECO:0000259" key="1">
    <source>
        <dbReference type="PROSITE" id="PS50048"/>
    </source>
</evidence>
<evidence type="ECO:0000313" key="2">
    <source>
        <dbReference type="EMBL" id="KAG0672659.1"/>
    </source>
</evidence>
<dbReference type="SUPFAM" id="SSF57701">
    <property type="entry name" value="Zn2/Cys6 DNA-binding domain"/>
    <property type="match status" value="1"/>
</dbReference>
<dbReference type="PANTHER" id="PTHR31405:SF8">
    <property type="entry name" value="TRANSCRIPTION FACTOR PDR8-RELATED"/>
    <property type="match status" value="1"/>
</dbReference>
<dbReference type="Gene3D" id="4.10.240.10">
    <property type="entry name" value="Zn(2)-C6 fungal-type DNA-binding domain"/>
    <property type="match status" value="1"/>
</dbReference>
<gene>
    <name evidence="2" type="ORF">C6P45_000090</name>
</gene>
<dbReference type="Proteomes" id="UP000750334">
    <property type="component" value="Unassembled WGS sequence"/>
</dbReference>
<dbReference type="Pfam" id="PF00172">
    <property type="entry name" value="Zn_clus"/>
    <property type="match status" value="1"/>
</dbReference>
<protein>
    <recommendedName>
        <fullName evidence="1">Zn(2)-C6 fungal-type domain-containing protein</fullName>
    </recommendedName>
</protein>
<dbReference type="PANTHER" id="PTHR31405">
    <property type="entry name" value="TRANSCRIPTION FACTOR PDR8-RELATED"/>
    <property type="match status" value="1"/>
</dbReference>
<dbReference type="GO" id="GO:0008270">
    <property type="term" value="F:zinc ion binding"/>
    <property type="evidence" value="ECO:0007669"/>
    <property type="project" value="InterPro"/>
</dbReference>
<keyword evidence="3" id="KW-1185">Reference proteome</keyword>
<dbReference type="InterPro" id="IPR036864">
    <property type="entry name" value="Zn2-C6_fun-type_DNA-bd_sf"/>
</dbReference>
<reference evidence="2 3" key="1">
    <citation type="submission" date="2020-11" db="EMBL/GenBank/DDBJ databases">
        <title>Kefir isolates.</title>
        <authorList>
            <person name="Marcisauskas S."/>
            <person name="Kim Y."/>
            <person name="Blasche S."/>
        </authorList>
    </citation>
    <scope>NUCLEOTIDE SEQUENCE [LARGE SCALE GENOMIC DNA]</scope>
    <source>
        <strain evidence="2 3">OG2</strain>
    </source>
</reference>
<dbReference type="InterPro" id="IPR052693">
    <property type="entry name" value="Yeast_MDR_Regulatory"/>
</dbReference>